<keyword evidence="3" id="KW-0853">WD repeat</keyword>
<dbReference type="EMBL" id="SGJD01004546">
    <property type="protein sequence ID" value="KAB0391477.1"/>
    <property type="molecule type" value="Genomic_DNA"/>
</dbReference>
<evidence type="ECO:0000313" key="6">
    <source>
        <dbReference type="EMBL" id="KAB0391477.1"/>
    </source>
</evidence>
<dbReference type="Proteomes" id="UP000437017">
    <property type="component" value="Unassembled WGS sequence"/>
</dbReference>
<gene>
    <name evidence="6" type="ORF">E2I00_008397</name>
</gene>
<comment type="caution">
    <text evidence="6">The sequence shown here is derived from an EMBL/GenBank/DDBJ whole genome shotgun (WGS) entry which is preliminary data.</text>
</comment>
<protein>
    <submittedName>
        <fullName evidence="6">Uncharacterized protein</fullName>
    </submittedName>
</protein>
<evidence type="ECO:0000256" key="2">
    <source>
        <dbReference type="ARBA" id="ARBA00022490"/>
    </source>
</evidence>
<comment type="subcellular location">
    <subcellularLocation>
        <location evidence="1">Cytoplasm</location>
    </subcellularLocation>
</comment>
<dbReference type="AlphaFoldDB" id="A0A643BU28"/>
<reference evidence="6 7" key="1">
    <citation type="journal article" date="2019" name="PLoS ONE">
        <title>Genomic analyses reveal an absence of contemporary introgressive admixture between fin whales and blue whales, despite known hybrids.</title>
        <authorList>
            <person name="Westbury M.V."/>
            <person name="Petersen B."/>
            <person name="Lorenzen E.D."/>
        </authorList>
    </citation>
    <scope>NUCLEOTIDE SEQUENCE [LARGE SCALE GENOMIC DNA]</scope>
    <source>
        <strain evidence="6">FinWhale-01</strain>
    </source>
</reference>
<dbReference type="GO" id="GO:0051015">
    <property type="term" value="F:actin filament binding"/>
    <property type="evidence" value="ECO:0007669"/>
    <property type="project" value="TreeGrafter"/>
</dbReference>
<proteinExistence type="predicted"/>
<evidence type="ECO:0000256" key="1">
    <source>
        <dbReference type="ARBA" id="ARBA00004496"/>
    </source>
</evidence>
<dbReference type="Gene3D" id="2.130.10.10">
    <property type="entry name" value="YVTN repeat-like/Quinoprotein amine dehydrogenase"/>
    <property type="match status" value="2"/>
</dbReference>
<evidence type="ECO:0000313" key="7">
    <source>
        <dbReference type="Proteomes" id="UP000437017"/>
    </source>
</evidence>
<accession>A0A643BU28</accession>
<keyword evidence="5" id="KW-0206">Cytoskeleton</keyword>
<name>A0A643BU28_BALPH</name>
<dbReference type="GO" id="GO:0005885">
    <property type="term" value="C:Arp2/3 protein complex"/>
    <property type="evidence" value="ECO:0007669"/>
    <property type="project" value="InterPro"/>
</dbReference>
<dbReference type="PANTHER" id="PTHR10709:SF18">
    <property type="entry name" value="ACTIN RELATED PROTEIN 2_3 COMPLEX SUBUNIT 1A"/>
    <property type="match status" value="1"/>
</dbReference>
<evidence type="ECO:0000256" key="3">
    <source>
        <dbReference type="ARBA" id="ARBA00022574"/>
    </source>
</evidence>
<evidence type="ECO:0000256" key="4">
    <source>
        <dbReference type="ARBA" id="ARBA00022737"/>
    </source>
</evidence>
<keyword evidence="7" id="KW-1185">Reference proteome</keyword>
<keyword evidence="2" id="KW-0963">Cytoplasm</keyword>
<evidence type="ECO:0000256" key="5">
    <source>
        <dbReference type="ARBA" id="ARBA00023212"/>
    </source>
</evidence>
<dbReference type="GO" id="GO:0034314">
    <property type="term" value="P:Arp2/3 complex-mediated actin nucleation"/>
    <property type="evidence" value="ECO:0007669"/>
    <property type="project" value="InterPro"/>
</dbReference>
<keyword evidence="4" id="KW-0677">Repeat</keyword>
<dbReference type="PANTHER" id="PTHR10709">
    <property type="entry name" value="ACTIN-RELATED PROTEIN 2/3 COMPLEX SUBUNIT 1"/>
    <property type="match status" value="1"/>
</dbReference>
<dbReference type="GO" id="GO:0005737">
    <property type="term" value="C:cytoplasm"/>
    <property type="evidence" value="ECO:0007669"/>
    <property type="project" value="UniProtKB-SubCell"/>
</dbReference>
<dbReference type="InterPro" id="IPR017383">
    <property type="entry name" value="ARPC1"/>
</dbReference>
<sequence length="388" mass="43958">MGTIDLYRSSDLYQRQPRSPRKNKQFIADYFSLFLLPAADAGVLACSKDNFCMRGLSNFYPDLTKRIRTSYQSKFYKGLTELNDSPVPLELERCKSPTPGLATRTPEAAPGFYRNEIPAVRQRNQVHHLPVKGSRKLSLPTDLKADLGTDCPDPSFLTFKNTKNIVPATIFTGANQLPCHTQVALSHNNHKVPTYKRNGSQWVKPHALQSTVETSQVGIGLSSMITLSWKDGVCTLTLVTLRINHAATFVKWSPLKNKFAVESEKQFISVCHLDIKMTSGGRKANQYAMEQQDAFWLTDRVWWHWRLGPWFNFSTTGSLNDHGCLTLVSKLDIPKHSIQHNMLAMEHFHNLDKNKQDDQKFCPIGINGAMMIWDFKTLESSTQGLQLI</sequence>
<dbReference type="InterPro" id="IPR015943">
    <property type="entry name" value="WD40/YVTN_repeat-like_dom_sf"/>
</dbReference>
<organism evidence="6 7">
    <name type="scientific">Balaenoptera physalus</name>
    <name type="common">Fin whale</name>
    <name type="synonym">Balaena physalus</name>
    <dbReference type="NCBI Taxonomy" id="9770"/>
    <lineage>
        <taxon>Eukaryota</taxon>
        <taxon>Metazoa</taxon>
        <taxon>Chordata</taxon>
        <taxon>Craniata</taxon>
        <taxon>Vertebrata</taxon>
        <taxon>Euteleostomi</taxon>
        <taxon>Mammalia</taxon>
        <taxon>Eutheria</taxon>
        <taxon>Laurasiatheria</taxon>
        <taxon>Artiodactyla</taxon>
        <taxon>Whippomorpha</taxon>
        <taxon>Cetacea</taxon>
        <taxon>Mysticeti</taxon>
        <taxon>Balaenopteridae</taxon>
        <taxon>Balaenoptera</taxon>
    </lineage>
</organism>